<evidence type="ECO:0000256" key="4">
    <source>
        <dbReference type="ARBA" id="ARBA00022692"/>
    </source>
</evidence>
<dbReference type="KEGG" id="mbur:EQU24_21120"/>
<dbReference type="OrthoDB" id="9768289at2"/>
<dbReference type="EMBL" id="CP035467">
    <property type="protein sequence ID" value="QCW84457.1"/>
    <property type="molecule type" value="Genomic_DNA"/>
</dbReference>
<evidence type="ECO:0000256" key="5">
    <source>
        <dbReference type="ARBA" id="ARBA00022832"/>
    </source>
</evidence>
<evidence type="ECO:0000313" key="15">
    <source>
        <dbReference type="Proteomes" id="UP000305881"/>
    </source>
</evidence>
<evidence type="ECO:0000256" key="6">
    <source>
        <dbReference type="ARBA" id="ARBA00022989"/>
    </source>
</evidence>
<dbReference type="Proteomes" id="UP000305881">
    <property type="component" value="Chromosome"/>
</dbReference>
<sequence length="312" mass="36865">MFIQTALTKFFSWFDSSRVKIKDTESEKVDWLRVFPFILVHVACLLVFVVGWSPIVIVVALFSYFIRMFAITAFYHRYFSHKAFRTSRVCQFLFGLLGATATQRGPIWWASHHRRHHRYSDTDRDMHSPRKGFWWSHMGWFLSSKHFTTREQWVRDLIKFPELRFLDRFDVVIPVLYAVALWGLGKWLEVSFPELGTTGWQMLVWGYFVSTIVLLHCTLSINSLSHVWGNQRYQTGDDSRNNGFLALITLGEGWHNNHHHYPVSARQGFYWWEIDISYYLLKLMSWCGLIWDLQPVPVARLNSKRLDAGSSQ</sequence>
<proteinExistence type="inferred from homology"/>
<dbReference type="STRING" id="675511.GCA_000341735_03204"/>
<keyword evidence="8" id="KW-0408">Iron</keyword>
<dbReference type="AlphaFoldDB" id="A0A4P9USN2"/>
<reference evidence="15" key="1">
    <citation type="journal article" date="2019" name="J. Bacteriol.">
        <title>A Mutagenic Screen Identifies a TonB-Dependent Receptor Required for the Lanthanide Metal Switch in the Type I Methanotroph 'Methylotuvimicrobium buryatense' 5GB1C.</title>
        <authorList>
            <person name="Groom J.D."/>
            <person name="Ford S.M."/>
            <person name="Pesesky M.W."/>
            <person name="Lidstrom M.E."/>
        </authorList>
    </citation>
    <scope>NUCLEOTIDE SEQUENCE [LARGE SCALE GENOMIC DNA]</scope>
    <source>
        <strain evidence="15">5GB1C</strain>
    </source>
</reference>
<dbReference type="GO" id="GO:0016020">
    <property type="term" value="C:membrane"/>
    <property type="evidence" value="ECO:0007669"/>
    <property type="project" value="UniProtKB-SubCell"/>
</dbReference>
<dbReference type="GO" id="GO:0016717">
    <property type="term" value="F:oxidoreductase activity, acting on paired donors, with oxidation of a pair of donors resulting in the reduction of molecular oxygen to two molecules of water"/>
    <property type="evidence" value="ECO:0007669"/>
    <property type="project" value="InterPro"/>
</dbReference>
<dbReference type="PRINTS" id="PR00075">
    <property type="entry name" value="FACDDSATRASE"/>
</dbReference>
<keyword evidence="7" id="KW-0560">Oxidoreductase</keyword>
<feature type="transmembrane region" description="Helical" evidence="12">
    <location>
        <begin position="31"/>
        <end position="49"/>
    </location>
</feature>
<comment type="similarity">
    <text evidence="2">Belongs to the fatty acid desaturase type 2 family.</text>
</comment>
<keyword evidence="11" id="KW-0275">Fatty acid biosynthesis</keyword>
<evidence type="ECO:0000256" key="12">
    <source>
        <dbReference type="SAM" id="Phobius"/>
    </source>
</evidence>
<keyword evidence="10 12" id="KW-0472">Membrane</keyword>
<evidence type="ECO:0000313" key="14">
    <source>
        <dbReference type="EMBL" id="QCW84457.1"/>
    </source>
</evidence>
<dbReference type="PANTHER" id="PTHR11351:SF31">
    <property type="entry name" value="DESATURASE 1, ISOFORM A-RELATED"/>
    <property type="match status" value="1"/>
</dbReference>
<keyword evidence="15" id="KW-1185">Reference proteome</keyword>
<dbReference type="InterPro" id="IPR005804">
    <property type="entry name" value="FA_desaturase_dom"/>
</dbReference>
<keyword evidence="4 12" id="KW-0812">Transmembrane</keyword>
<keyword evidence="6 12" id="KW-1133">Transmembrane helix</keyword>
<dbReference type="PANTHER" id="PTHR11351">
    <property type="entry name" value="ACYL-COA DESATURASE"/>
    <property type="match status" value="1"/>
</dbReference>
<dbReference type="CDD" id="cd03505">
    <property type="entry name" value="Delta9-FADS-like"/>
    <property type="match status" value="1"/>
</dbReference>
<feature type="transmembrane region" description="Helical" evidence="12">
    <location>
        <begin position="55"/>
        <end position="75"/>
    </location>
</feature>
<evidence type="ECO:0000256" key="9">
    <source>
        <dbReference type="ARBA" id="ARBA00023098"/>
    </source>
</evidence>
<evidence type="ECO:0000256" key="2">
    <source>
        <dbReference type="ARBA" id="ARBA00008749"/>
    </source>
</evidence>
<evidence type="ECO:0000256" key="8">
    <source>
        <dbReference type="ARBA" id="ARBA00023004"/>
    </source>
</evidence>
<accession>A0A4P9USN2</accession>
<dbReference type="Pfam" id="PF00487">
    <property type="entry name" value="FA_desaturase"/>
    <property type="match status" value="1"/>
</dbReference>
<dbReference type="RefSeq" id="WP_017841650.1">
    <property type="nucleotide sequence ID" value="NZ_CP035467.1"/>
</dbReference>
<organism evidence="14 15">
    <name type="scientific">Methylotuvimicrobium buryatense</name>
    <name type="common">Methylomicrobium buryatense</name>
    <dbReference type="NCBI Taxonomy" id="95641"/>
    <lineage>
        <taxon>Bacteria</taxon>
        <taxon>Pseudomonadati</taxon>
        <taxon>Pseudomonadota</taxon>
        <taxon>Gammaproteobacteria</taxon>
        <taxon>Methylococcales</taxon>
        <taxon>Methylococcaceae</taxon>
        <taxon>Methylotuvimicrobium</taxon>
    </lineage>
</organism>
<dbReference type="InterPro" id="IPR015876">
    <property type="entry name" value="Acyl-CoA_DS"/>
</dbReference>
<evidence type="ECO:0000256" key="11">
    <source>
        <dbReference type="ARBA" id="ARBA00023160"/>
    </source>
</evidence>
<comment type="subcellular location">
    <subcellularLocation>
        <location evidence="1">Membrane</location>
        <topology evidence="1">Multi-pass membrane protein</topology>
    </subcellularLocation>
</comment>
<keyword evidence="3" id="KW-0444">Lipid biosynthesis</keyword>
<gene>
    <name evidence="14" type="ORF">EQU24_21120</name>
</gene>
<feature type="transmembrane region" description="Helical" evidence="12">
    <location>
        <begin position="165"/>
        <end position="184"/>
    </location>
</feature>
<protein>
    <submittedName>
        <fullName evidence="14">Acyl-CoA desaturase</fullName>
    </submittedName>
</protein>
<evidence type="ECO:0000256" key="1">
    <source>
        <dbReference type="ARBA" id="ARBA00004141"/>
    </source>
</evidence>
<keyword evidence="5" id="KW-0276">Fatty acid metabolism</keyword>
<name>A0A4P9USN2_METBY</name>
<feature type="transmembrane region" description="Helical" evidence="12">
    <location>
        <begin position="204"/>
        <end position="224"/>
    </location>
</feature>
<evidence type="ECO:0000259" key="13">
    <source>
        <dbReference type="Pfam" id="PF00487"/>
    </source>
</evidence>
<evidence type="ECO:0000256" key="10">
    <source>
        <dbReference type="ARBA" id="ARBA00023136"/>
    </source>
</evidence>
<keyword evidence="9" id="KW-0443">Lipid metabolism</keyword>
<evidence type="ECO:0000256" key="3">
    <source>
        <dbReference type="ARBA" id="ARBA00022516"/>
    </source>
</evidence>
<evidence type="ECO:0000256" key="7">
    <source>
        <dbReference type="ARBA" id="ARBA00023002"/>
    </source>
</evidence>
<dbReference type="GO" id="GO:0006633">
    <property type="term" value="P:fatty acid biosynthetic process"/>
    <property type="evidence" value="ECO:0007669"/>
    <property type="project" value="UniProtKB-KW"/>
</dbReference>
<feature type="domain" description="Fatty acid desaturase" evidence="13">
    <location>
        <begin position="56"/>
        <end position="273"/>
    </location>
</feature>